<reference evidence="1 2" key="1">
    <citation type="journal article" date="2024" name="G3 (Bethesda)">
        <title>Genome assembly of Hibiscus sabdariffa L. provides insights into metabolisms of medicinal natural products.</title>
        <authorList>
            <person name="Kim T."/>
        </authorList>
    </citation>
    <scope>NUCLEOTIDE SEQUENCE [LARGE SCALE GENOMIC DNA]</scope>
    <source>
        <strain evidence="1">TK-2024</strain>
        <tissue evidence="1">Old leaves</tissue>
    </source>
</reference>
<evidence type="ECO:0000313" key="2">
    <source>
        <dbReference type="Proteomes" id="UP001472677"/>
    </source>
</evidence>
<dbReference type="Proteomes" id="UP001472677">
    <property type="component" value="Unassembled WGS sequence"/>
</dbReference>
<accession>A0ABR2AQE8</accession>
<protein>
    <submittedName>
        <fullName evidence="1">Uncharacterized protein</fullName>
    </submittedName>
</protein>
<dbReference type="EMBL" id="JBBPBM010000384">
    <property type="protein sequence ID" value="KAK8496093.1"/>
    <property type="molecule type" value="Genomic_DNA"/>
</dbReference>
<organism evidence="1 2">
    <name type="scientific">Hibiscus sabdariffa</name>
    <name type="common">roselle</name>
    <dbReference type="NCBI Taxonomy" id="183260"/>
    <lineage>
        <taxon>Eukaryota</taxon>
        <taxon>Viridiplantae</taxon>
        <taxon>Streptophyta</taxon>
        <taxon>Embryophyta</taxon>
        <taxon>Tracheophyta</taxon>
        <taxon>Spermatophyta</taxon>
        <taxon>Magnoliopsida</taxon>
        <taxon>eudicotyledons</taxon>
        <taxon>Gunneridae</taxon>
        <taxon>Pentapetalae</taxon>
        <taxon>rosids</taxon>
        <taxon>malvids</taxon>
        <taxon>Malvales</taxon>
        <taxon>Malvaceae</taxon>
        <taxon>Malvoideae</taxon>
        <taxon>Hibiscus</taxon>
    </lineage>
</organism>
<comment type="caution">
    <text evidence="1">The sequence shown here is derived from an EMBL/GenBank/DDBJ whole genome shotgun (WGS) entry which is preliminary data.</text>
</comment>
<gene>
    <name evidence="1" type="ORF">V6N12_046662</name>
</gene>
<keyword evidence="2" id="KW-1185">Reference proteome</keyword>
<name>A0ABR2AQE8_9ROSI</name>
<proteinExistence type="predicted"/>
<sequence>MDTRISHRSTSSNRSGFIPVPVATCISTTFPVSISPFPKSNASGDGMAQVHLLPLLDHILVSWTHQLKAISGYTAMTTMLSGTPEVGFTEKSALESDACQVPSSGSTIDIVAFTRLMRWLFFFLATDIMNQSNSEKTITLMELHSFL</sequence>
<evidence type="ECO:0000313" key="1">
    <source>
        <dbReference type="EMBL" id="KAK8496093.1"/>
    </source>
</evidence>